<name>A0ABU6Q0T7_9BACL</name>
<comment type="similarity">
    <text evidence="1">Belongs to the peptidase M20 family.</text>
</comment>
<reference evidence="4 5" key="1">
    <citation type="submission" date="2023-03" db="EMBL/GenBank/DDBJ databases">
        <title>Bacillus Genome Sequencing.</title>
        <authorList>
            <person name="Dunlap C."/>
        </authorList>
    </citation>
    <scope>NUCLEOTIDE SEQUENCE [LARGE SCALE GENOMIC DNA]</scope>
    <source>
        <strain evidence="4 5">NRS-52</strain>
    </source>
</reference>
<dbReference type="InterPro" id="IPR011650">
    <property type="entry name" value="Peptidase_M20_dimer"/>
</dbReference>
<feature type="domain" description="Peptidase M20 dimerisation" evidence="3">
    <location>
        <begin position="207"/>
        <end position="303"/>
    </location>
</feature>
<evidence type="ECO:0000256" key="1">
    <source>
        <dbReference type="ARBA" id="ARBA00006153"/>
    </source>
</evidence>
<accession>A0ABU6Q0T7</accession>
<dbReference type="InterPro" id="IPR010158">
    <property type="entry name" value="Amidase_Cbmase"/>
</dbReference>
<dbReference type="Pfam" id="PF07687">
    <property type="entry name" value="M20_dimer"/>
    <property type="match status" value="1"/>
</dbReference>
<comment type="caution">
    <text evidence="4">The sequence shown here is derived from an EMBL/GenBank/DDBJ whole genome shotgun (WGS) entry which is preliminary data.</text>
</comment>
<evidence type="ECO:0000313" key="5">
    <source>
        <dbReference type="Proteomes" id="UP001343257"/>
    </source>
</evidence>
<gene>
    <name evidence="4" type="primary">allC</name>
    <name evidence="4" type="ORF">P9847_22475</name>
</gene>
<dbReference type="SUPFAM" id="SSF55031">
    <property type="entry name" value="Bacterial exopeptidase dimerisation domain"/>
    <property type="match status" value="1"/>
</dbReference>
<dbReference type="SUPFAM" id="SSF53187">
    <property type="entry name" value="Zn-dependent exopeptidases"/>
    <property type="match status" value="1"/>
</dbReference>
<dbReference type="CDD" id="cd03884">
    <property type="entry name" value="M20_bAS"/>
    <property type="match status" value="1"/>
</dbReference>
<dbReference type="PANTHER" id="PTHR32494">
    <property type="entry name" value="ALLANTOATE DEIMINASE-RELATED"/>
    <property type="match status" value="1"/>
</dbReference>
<sequence>MQMVEQWIQWLGSFGSDSDGGVTRLLYTPSWKEAQEALKGEMETLGLLTFYDDAGNLFGRLEGTGGERSCILTGSHVDTVKRGGKYDGAYGIVAAITALSRLRERYGAPKKSIETVAFCEEEGSRFPYNYWGSTFMTGTASYTAMEQTRDQQGVSFMEAMAQAGFGPGTHGRGPRQDIDTFIELHVEQGAILEREQRSIGIVEQIVGLHRYTVRVHGEANHAGTTPMAYRKDAVRAASAMIVDIMNETERFGAPLVATVGQMELVPNTPNVIPGEVIFTIDIRHPDAEALKVASESLVATVQRVADCMGMQADMERWMNVAPIAMDKALTDAIEEICKQQGQSYRRMPSGAGHDAQIFAAHCRTAMVFVPSRGGISHSPLEYTEPDQLEDGVRVLMDLLYRLAY</sequence>
<evidence type="ECO:0000259" key="3">
    <source>
        <dbReference type="Pfam" id="PF07687"/>
    </source>
</evidence>
<dbReference type="NCBIfam" id="TIGR01879">
    <property type="entry name" value="hydantase"/>
    <property type="match status" value="1"/>
</dbReference>
<proteinExistence type="inferred from homology"/>
<keyword evidence="2 4" id="KW-0378">Hydrolase</keyword>
<evidence type="ECO:0000313" key="4">
    <source>
        <dbReference type="EMBL" id="MED5020051.1"/>
    </source>
</evidence>
<dbReference type="PIRSF" id="PIRSF001235">
    <property type="entry name" value="Amidase_carbamoylase"/>
    <property type="match status" value="1"/>
</dbReference>
<dbReference type="PANTHER" id="PTHR32494:SF5">
    <property type="entry name" value="ALLANTOATE AMIDOHYDROLASE"/>
    <property type="match status" value="1"/>
</dbReference>
<dbReference type="InterPro" id="IPR036264">
    <property type="entry name" value="Bact_exopeptidase_dim_dom"/>
</dbReference>
<keyword evidence="5" id="KW-1185">Reference proteome</keyword>
<dbReference type="EMBL" id="JARTLD010000060">
    <property type="protein sequence ID" value="MED5020051.1"/>
    <property type="molecule type" value="Genomic_DNA"/>
</dbReference>
<dbReference type="GO" id="GO:0047652">
    <property type="term" value="F:allantoate deiminase activity"/>
    <property type="evidence" value="ECO:0007669"/>
    <property type="project" value="UniProtKB-EC"/>
</dbReference>
<dbReference type="NCBIfam" id="NF006771">
    <property type="entry name" value="PRK09290.1-5"/>
    <property type="match status" value="1"/>
</dbReference>
<dbReference type="Pfam" id="PF01546">
    <property type="entry name" value="Peptidase_M20"/>
    <property type="match status" value="1"/>
</dbReference>
<dbReference type="InterPro" id="IPR002933">
    <property type="entry name" value="Peptidase_M20"/>
</dbReference>
<dbReference type="Gene3D" id="3.40.630.10">
    <property type="entry name" value="Zn peptidases"/>
    <property type="match status" value="1"/>
</dbReference>
<dbReference type="Proteomes" id="UP001343257">
    <property type="component" value="Unassembled WGS sequence"/>
</dbReference>
<protein>
    <submittedName>
        <fullName evidence="4">Allantoate deiminase</fullName>
        <ecNumber evidence="4">3.5.3.9</ecNumber>
    </submittedName>
</protein>
<organism evidence="4 5">
    <name type="scientific">Paenibacillus chibensis</name>
    <dbReference type="NCBI Taxonomy" id="59846"/>
    <lineage>
        <taxon>Bacteria</taxon>
        <taxon>Bacillati</taxon>
        <taxon>Bacillota</taxon>
        <taxon>Bacilli</taxon>
        <taxon>Bacillales</taxon>
        <taxon>Paenibacillaceae</taxon>
        <taxon>Paenibacillus</taxon>
    </lineage>
</organism>
<dbReference type="Gene3D" id="3.30.70.360">
    <property type="match status" value="1"/>
</dbReference>
<dbReference type="NCBIfam" id="NF006768">
    <property type="entry name" value="PRK09290.1-1"/>
    <property type="match status" value="1"/>
</dbReference>
<evidence type="ECO:0000256" key="2">
    <source>
        <dbReference type="ARBA" id="ARBA00022801"/>
    </source>
</evidence>
<dbReference type="RefSeq" id="WP_328281259.1">
    <property type="nucleotide sequence ID" value="NZ_JARTLD010000060.1"/>
</dbReference>
<dbReference type="EC" id="3.5.3.9" evidence="4"/>